<dbReference type="EMBL" id="GEZM01041317">
    <property type="protein sequence ID" value="JAV80524.1"/>
    <property type="molecule type" value="Transcribed_RNA"/>
</dbReference>
<dbReference type="InterPro" id="IPR036691">
    <property type="entry name" value="Endo/exonu/phosph_ase_sf"/>
</dbReference>
<dbReference type="CDD" id="cd01650">
    <property type="entry name" value="RT_nLTR_like"/>
    <property type="match status" value="1"/>
</dbReference>
<dbReference type="EMBL" id="GEZM01041318">
    <property type="protein sequence ID" value="JAV80522.1"/>
    <property type="molecule type" value="Transcribed_RNA"/>
</dbReference>
<feature type="domain" description="Reverse transcriptase" evidence="1">
    <location>
        <begin position="473"/>
        <end position="747"/>
    </location>
</feature>
<dbReference type="AlphaFoldDB" id="A0A1Y1M3U5"/>
<organism evidence="2">
    <name type="scientific">Photinus pyralis</name>
    <name type="common">Common eastern firefly</name>
    <name type="synonym">Lampyris pyralis</name>
    <dbReference type="NCBI Taxonomy" id="7054"/>
    <lineage>
        <taxon>Eukaryota</taxon>
        <taxon>Metazoa</taxon>
        <taxon>Ecdysozoa</taxon>
        <taxon>Arthropoda</taxon>
        <taxon>Hexapoda</taxon>
        <taxon>Insecta</taxon>
        <taxon>Pterygota</taxon>
        <taxon>Neoptera</taxon>
        <taxon>Endopterygota</taxon>
        <taxon>Coleoptera</taxon>
        <taxon>Polyphaga</taxon>
        <taxon>Elateriformia</taxon>
        <taxon>Elateroidea</taxon>
        <taxon>Lampyridae</taxon>
        <taxon>Lampyrinae</taxon>
        <taxon>Photinus</taxon>
    </lineage>
</organism>
<dbReference type="PANTHER" id="PTHR33332">
    <property type="entry name" value="REVERSE TRANSCRIPTASE DOMAIN-CONTAINING PROTEIN"/>
    <property type="match status" value="1"/>
</dbReference>
<dbReference type="SUPFAM" id="SSF56672">
    <property type="entry name" value="DNA/RNA polymerases"/>
    <property type="match status" value="1"/>
</dbReference>
<evidence type="ECO:0000259" key="1">
    <source>
        <dbReference type="PROSITE" id="PS50878"/>
    </source>
</evidence>
<reference evidence="2" key="1">
    <citation type="journal article" date="2016" name="Sci. Rep.">
        <title>Molecular characterization of firefly nuptial gifts: a multi-omics approach sheds light on postcopulatory sexual selection.</title>
        <authorList>
            <person name="Al-Wathiqui N."/>
            <person name="Fallon T.R."/>
            <person name="South A."/>
            <person name="Weng J.K."/>
            <person name="Lewis S.M."/>
        </authorList>
    </citation>
    <scope>NUCLEOTIDE SEQUENCE</scope>
</reference>
<dbReference type="GO" id="GO:0071897">
    <property type="term" value="P:DNA biosynthetic process"/>
    <property type="evidence" value="ECO:0007669"/>
    <property type="project" value="UniProtKB-ARBA"/>
</dbReference>
<dbReference type="InterPro" id="IPR000477">
    <property type="entry name" value="RT_dom"/>
</dbReference>
<name>A0A1Y1M3U5_PHOPY</name>
<dbReference type="InterPro" id="IPR005135">
    <property type="entry name" value="Endo/exonuclease/phosphatase"/>
</dbReference>
<protein>
    <recommendedName>
        <fullName evidence="1">Reverse transcriptase domain-containing protein</fullName>
    </recommendedName>
</protein>
<dbReference type="PROSITE" id="PS50878">
    <property type="entry name" value="RT_POL"/>
    <property type="match status" value="1"/>
</dbReference>
<dbReference type="SUPFAM" id="SSF56219">
    <property type="entry name" value="DNase I-like"/>
    <property type="match status" value="1"/>
</dbReference>
<evidence type="ECO:0000313" key="2">
    <source>
        <dbReference type="EMBL" id="JAV80524.1"/>
    </source>
</evidence>
<dbReference type="Pfam" id="PF00078">
    <property type="entry name" value="RVT_1"/>
    <property type="match status" value="1"/>
</dbReference>
<sequence>MFAYLNIAHLNVRSLLAHFSEFKDMLQAASYDVLGVTETWLTDQINTDVIQIPGYNFIRIDRITTTRGGGVGMYIRTDLHFDVLPIDPNNQILEQLWINLKLNKTNLVLGVMYRRQEFAGAEFFEAFEDSLSIAITYGSRILYMGDLNIDLLKVDHALSIQMMSLLHTFGHKQIIDVPTRIGKTCSTLIDYMVTSDDIDVLESGATCMDGISDHHLVYCKFPTICLNSYSPTYYTYRDFRRFDIAAFESDLMSHDWHQMFALTNIDEKVNFLNLRILATFDKHASRKTVKITRPPAPWLTDNIKFMISLRNKALTRFRQTKKPSHWDYYKQLRNYVTHAVRSEKKAYILYACHNGGITSSTTWRKLRQMGVVASRNKCEIPTALCDVDKLNQAFTTLSGVRGVCDTELLNFYNANRVNTFKQPFLFQIATTSDVVSAFNAIKSNSTGSDNISLHMWKLCLPRLLPYILHIINSCLLDGSFPLPWKVANVIPLPKVKVPNGYGDLRPISILPCISKVLEKIMSAQIRSYIEKEGILPEMQSGFRSGYSCNTALLHVTDSIMSAIDRNHLAVLILLDYSKAFDRLNHDLLIAVLRYIGFDAMSTRMVENYIRHRTQRVIFKDNVSKPLSLINGVPQGSILGPLLYVIYTSQITKSLSNCAYHLYADDTQLVYTFGGYDINQANRIINVDLDRLIKTSERHGLLINMSKCYVMLFGRVKTRSDTIDSIKIKIKDKVLPVVDDVKNLGVTFDYQLRFKKHISELLRRAYCNLKLIYSNRQYLNRNIRAILCEALVLSHFNHCDTVYGPCLDVSDMKRIQRMQNSCLRLIFGVRKHDHISNKLVEVKWLNMANRRLLHAATLYHRIITTKVPPYLYSRIAFSGDAHNVNIRSKNVLRPPRYYTTIFQRSFTYNVFKLYNSLAYELKNCTVKQFNNRFKKILYLSQL</sequence>
<dbReference type="InterPro" id="IPR043502">
    <property type="entry name" value="DNA/RNA_pol_sf"/>
</dbReference>
<dbReference type="Pfam" id="PF03372">
    <property type="entry name" value="Exo_endo_phos"/>
    <property type="match status" value="1"/>
</dbReference>
<proteinExistence type="predicted"/>
<accession>A0A1Y1M3U5</accession>
<dbReference type="GO" id="GO:0003824">
    <property type="term" value="F:catalytic activity"/>
    <property type="evidence" value="ECO:0007669"/>
    <property type="project" value="InterPro"/>
</dbReference>
<dbReference type="Gene3D" id="3.60.10.10">
    <property type="entry name" value="Endonuclease/exonuclease/phosphatase"/>
    <property type="match status" value="1"/>
</dbReference>